<comment type="caution">
    <text evidence="1">The sequence shown here is derived from an EMBL/GenBank/DDBJ whole genome shotgun (WGS) entry which is preliminary data.</text>
</comment>
<evidence type="ECO:0008006" key="3">
    <source>
        <dbReference type="Google" id="ProtNLM"/>
    </source>
</evidence>
<evidence type="ECO:0000313" key="1">
    <source>
        <dbReference type="EMBL" id="HJG89641.1"/>
    </source>
</evidence>
<dbReference type="AlphaFoldDB" id="A0A921MT48"/>
<dbReference type="RefSeq" id="WP_273306717.1">
    <property type="nucleotide sequence ID" value="NZ_DYUD01000025.1"/>
</dbReference>
<protein>
    <recommendedName>
        <fullName evidence="3">Lipoprotein</fullName>
    </recommendedName>
</protein>
<sequence length="207" mass="23943">MKRAMNRMVFIAFVVFVAWTAVSCGNQMTLKSVGTIDLDSMMVEAKPLVILTIYQNDVLPEKYNEIRDRIAEEYARKANASNWLLGDYGGGMFHIDQEEYESMVEEAAQKVYSEAWEEIQYIAKNNFSKEDFPFGDIEDKYVSEFIEFYFDTAEDVDARVVLSEPVLVKNEDSYATFTVTNTMDQTDYLIKLTDADEENYYIEVSEL</sequence>
<evidence type="ECO:0000313" key="2">
    <source>
        <dbReference type="Proteomes" id="UP000757103"/>
    </source>
</evidence>
<name>A0A921MT48_9BACT</name>
<gene>
    <name evidence="1" type="ORF">K8U91_09280</name>
</gene>
<accession>A0A921MT48</accession>
<reference evidence="1" key="2">
    <citation type="submission" date="2021-09" db="EMBL/GenBank/DDBJ databases">
        <authorList>
            <person name="Gilroy R."/>
        </authorList>
    </citation>
    <scope>NUCLEOTIDE SEQUENCE</scope>
    <source>
        <strain evidence="1">CHK121-7720</strain>
    </source>
</reference>
<dbReference type="Proteomes" id="UP000757103">
    <property type="component" value="Unassembled WGS sequence"/>
</dbReference>
<proteinExistence type="predicted"/>
<dbReference type="PROSITE" id="PS51257">
    <property type="entry name" value="PROKAR_LIPOPROTEIN"/>
    <property type="match status" value="1"/>
</dbReference>
<dbReference type="EMBL" id="DYUD01000025">
    <property type="protein sequence ID" value="HJG89641.1"/>
    <property type="molecule type" value="Genomic_DNA"/>
</dbReference>
<organism evidence="1 2">
    <name type="scientific">Barnesiella viscericola</name>
    <dbReference type="NCBI Taxonomy" id="397865"/>
    <lineage>
        <taxon>Bacteria</taxon>
        <taxon>Pseudomonadati</taxon>
        <taxon>Bacteroidota</taxon>
        <taxon>Bacteroidia</taxon>
        <taxon>Bacteroidales</taxon>
        <taxon>Barnesiellaceae</taxon>
        <taxon>Barnesiella</taxon>
    </lineage>
</organism>
<reference evidence="1" key="1">
    <citation type="journal article" date="2021" name="PeerJ">
        <title>Extensive microbial diversity within the chicken gut microbiome revealed by metagenomics and culture.</title>
        <authorList>
            <person name="Gilroy R."/>
            <person name="Ravi A."/>
            <person name="Getino M."/>
            <person name="Pursley I."/>
            <person name="Horton D.L."/>
            <person name="Alikhan N.F."/>
            <person name="Baker D."/>
            <person name="Gharbi K."/>
            <person name="Hall N."/>
            <person name="Watson M."/>
            <person name="Adriaenssens E.M."/>
            <person name="Foster-Nyarko E."/>
            <person name="Jarju S."/>
            <person name="Secka A."/>
            <person name="Antonio M."/>
            <person name="Oren A."/>
            <person name="Chaudhuri R.R."/>
            <person name="La Ragione R."/>
            <person name="Hildebrand F."/>
            <person name="Pallen M.J."/>
        </authorList>
    </citation>
    <scope>NUCLEOTIDE SEQUENCE</scope>
    <source>
        <strain evidence="1">CHK121-7720</strain>
    </source>
</reference>